<protein>
    <submittedName>
        <fullName evidence="1">Uncharacterized protein</fullName>
    </submittedName>
</protein>
<gene>
    <name evidence="1" type="ORF">H9L42_02425</name>
</gene>
<dbReference type="Proteomes" id="UP000602647">
    <property type="component" value="Unassembled WGS sequence"/>
</dbReference>
<evidence type="ECO:0000313" key="2">
    <source>
        <dbReference type="Proteomes" id="UP000602647"/>
    </source>
</evidence>
<proteinExistence type="predicted"/>
<dbReference type="RefSeq" id="WP_187301841.1">
    <property type="nucleotide sequence ID" value="NZ_JACRYT010000001.1"/>
</dbReference>
<keyword evidence="2" id="KW-1185">Reference proteome</keyword>
<dbReference type="EMBL" id="JACRYT010000001">
    <property type="protein sequence ID" value="MBC6678681.1"/>
    <property type="molecule type" value="Genomic_DNA"/>
</dbReference>
<comment type="caution">
    <text evidence="1">The sequence shown here is derived from an EMBL/GenBank/DDBJ whole genome shotgun (WGS) entry which is preliminary data.</text>
</comment>
<name>A0A923NIM2_9FIRM</name>
<reference evidence="1" key="1">
    <citation type="submission" date="2020-08" db="EMBL/GenBank/DDBJ databases">
        <title>Genome public.</title>
        <authorList>
            <person name="Liu C."/>
            <person name="Sun Q."/>
        </authorList>
    </citation>
    <scope>NUCLEOTIDE SEQUENCE</scope>
    <source>
        <strain evidence="1">BX12</strain>
    </source>
</reference>
<dbReference type="AlphaFoldDB" id="A0A923NIM2"/>
<evidence type="ECO:0000313" key="1">
    <source>
        <dbReference type="EMBL" id="MBC6678681.1"/>
    </source>
</evidence>
<sequence>MGVEYYKGKPIPLFESVKFNKEIGYGLSASEDCKSYLLYEFKDHNVVPRLKINVKEGTALELELDSEGKFNVHIFDKEGNDKGISQLPI</sequence>
<accession>A0A923NIM2</accession>
<organism evidence="1 2">
    <name type="scientific">Zhenpiania hominis</name>
    <dbReference type="NCBI Taxonomy" id="2763644"/>
    <lineage>
        <taxon>Bacteria</taxon>
        <taxon>Bacillati</taxon>
        <taxon>Bacillota</taxon>
        <taxon>Clostridia</taxon>
        <taxon>Peptostreptococcales</taxon>
        <taxon>Anaerovoracaceae</taxon>
        <taxon>Zhenpiania</taxon>
    </lineage>
</organism>